<feature type="compositionally biased region" description="Acidic residues" evidence="1">
    <location>
        <begin position="248"/>
        <end position="258"/>
    </location>
</feature>
<evidence type="ECO:0000256" key="1">
    <source>
        <dbReference type="SAM" id="MobiDB-lite"/>
    </source>
</evidence>
<reference evidence="2 3" key="1">
    <citation type="submission" date="2021-01" db="EMBL/GenBank/DDBJ databases">
        <title>Whole genome shotgun sequence of Actinoplanes durhamensis NBRC 14914.</title>
        <authorList>
            <person name="Komaki H."/>
            <person name="Tamura T."/>
        </authorList>
    </citation>
    <scope>NUCLEOTIDE SEQUENCE [LARGE SCALE GENOMIC DNA]</scope>
    <source>
        <strain evidence="2 3">NBRC 14914</strain>
    </source>
</reference>
<gene>
    <name evidence="2" type="ORF">Adu01nite_41930</name>
</gene>
<feature type="compositionally biased region" description="Acidic residues" evidence="1">
    <location>
        <begin position="213"/>
        <end position="224"/>
    </location>
</feature>
<proteinExistence type="predicted"/>
<accession>A0ABQ3YZ39</accession>
<dbReference type="Proteomes" id="UP000637628">
    <property type="component" value="Unassembled WGS sequence"/>
</dbReference>
<feature type="compositionally biased region" description="Polar residues" evidence="1">
    <location>
        <begin position="85"/>
        <end position="100"/>
    </location>
</feature>
<feature type="compositionally biased region" description="Basic and acidic residues" evidence="1">
    <location>
        <begin position="105"/>
        <end position="134"/>
    </location>
</feature>
<feature type="compositionally biased region" description="Acidic residues" evidence="1">
    <location>
        <begin position="167"/>
        <end position="181"/>
    </location>
</feature>
<dbReference type="RefSeq" id="WP_203728570.1">
    <property type="nucleotide sequence ID" value="NZ_BAAATX010000013.1"/>
</dbReference>
<feature type="compositionally biased region" description="Acidic residues" evidence="1">
    <location>
        <begin position="196"/>
        <end position="206"/>
    </location>
</feature>
<feature type="compositionally biased region" description="Basic and acidic residues" evidence="1">
    <location>
        <begin position="65"/>
        <end position="84"/>
    </location>
</feature>
<dbReference type="EMBL" id="BOML01000034">
    <property type="protein sequence ID" value="GIE02843.1"/>
    <property type="molecule type" value="Genomic_DNA"/>
</dbReference>
<name>A0ABQ3YZ39_9ACTN</name>
<comment type="caution">
    <text evidence="2">The sequence shown here is derived from an EMBL/GenBank/DDBJ whole genome shotgun (WGS) entry which is preliminary data.</text>
</comment>
<organism evidence="2 3">
    <name type="scientific">Paractinoplanes durhamensis</name>
    <dbReference type="NCBI Taxonomy" id="113563"/>
    <lineage>
        <taxon>Bacteria</taxon>
        <taxon>Bacillati</taxon>
        <taxon>Actinomycetota</taxon>
        <taxon>Actinomycetes</taxon>
        <taxon>Micromonosporales</taxon>
        <taxon>Micromonosporaceae</taxon>
        <taxon>Paractinoplanes</taxon>
    </lineage>
</organism>
<sequence length="364" mass="39316">MKFFSNEAKENEPGYDRSDVATSEHAVPQQRAGSPWNDTPGDPAPDYRSDNAENAENGDNPDGELADRERRDGTDEYTDERSDESVTTTYGPDGSVTTSDESIDDAVRPEDDTLRTEDDTLRAEDDTDKDEALKNEGTFDSPEAVEPTTGETLEDSADRNSDHLDSDDLDSDDLDSDDDRDGDGVPDSVEAHTDESESDKDDDEVDLPLAEPVAEESVVEDERTDEVNGAPVAVDTEPVPALVTPVESDSDVSEDEAEATPVVAAVPVAAAAATPGSVPEPTVDRLFADGDSFAERFREIQLRFVDSPKEAADDAAVLVGEAVDRLTAALNSQKDSLGGDSDDTEQQRVRLRGYRDLLNRLTSL</sequence>
<feature type="compositionally biased region" description="Basic and acidic residues" evidence="1">
    <location>
        <begin position="7"/>
        <end position="19"/>
    </location>
</feature>
<evidence type="ECO:0000313" key="3">
    <source>
        <dbReference type="Proteomes" id="UP000637628"/>
    </source>
</evidence>
<protein>
    <submittedName>
        <fullName evidence="2">Uncharacterized protein</fullName>
    </submittedName>
</protein>
<keyword evidence="3" id="KW-1185">Reference proteome</keyword>
<feature type="compositionally biased region" description="Basic and acidic residues" evidence="1">
    <location>
        <begin position="156"/>
        <end position="166"/>
    </location>
</feature>
<feature type="region of interest" description="Disordered" evidence="1">
    <location>
        <begin position="1"/>
        <end position="260"/>
    </location>
</feature>
<evidence type="ECO:0000313" key="2">
    <source>
        <dbReference type="EMBL" id="GIE02843.1"/>
    </source>
</evidence>